<sequence length="284" mass="32108">MRLFIFIISIIALCEPSFAHDKRGKYNINASVRGAEHIVLAQVTDVSYAMSKGDNNSEVLPHTFVTYQILRVIKGNPRQANDKITLRFLGGRGNEATFMHPSNYPLFDVGDQDVLFLRGNARNACPLLRCGEGRFRSIQGLLYSDKGHEVIQTKRQEVDFGKHQPLADVMTHTVSKTTIYLKEAGRSSEGPPEAELPVGTQFKTDAFINFVNTKVRALYPPEVLDKWPMIPATDPRNPFVVKPLRDVRSRTVRDFPYKPVVPPTDADRLEQQRYDQNQGNPVIK</sequence>
<dbReference type="RefSeq" id="WP_243535335.1">
    <property type="nucleotide sequence ID" value="NZ_CP093442.1"/>
</dbReference>
<accession>A0ABY4C4K7</accession>
<evidence type="ECO:0000256" key="1">
    <source>
        <dbReference type="SAM" id="MobiDB-lite"/>
    </source>
</evidence>
<keyword evidence="3" id="KW-1185">Reference proteome</keyword>
<evidence type="ECO:0000313" key="2">
    <source>
        <dbReference type="EMBL" id="UOE99899.1"/>
    </source>
</evidence>
<dbReference type="Proteomes" id="UP000830116">
    <property type="component" value="Chromosome"/>
</dbReference>
<organism evidence="2 3">
    <name type="scientific">Bdellovibrio reynosensis</name>
    <dbReference type="NCBI Taxonomy" id="2835041"/>
    <lineage>
        <taxon>Bacteria</taxon>
        <taxon>Pseudomonadati</taxon>
        <taxon>Bdellovibrionota</taxon>
        <taxon>Bdellovibrionia</taxon>
        <taxon>Bdellovibrionales</taxon>
        <taxon>Pseudobdellovibrionaceae</taxon>
        <taxon>Bdellovibrio</taxon>
    </lineage>
</organism>
<feature type="compositionally biased region" description="Polar residues" evidence="1">
    <location>
        <begin position="274"/>
        <end position="284"/>
    </location>
</feature>
<name>A0ABY4C4K7_9BACT</name>
<gene>
    <name evidence="2" type="ORF">MNR06_09335</name>
</gene>
<dbReference type="EMBL" id="CP093442">
    <property type="protein sequence ID" value="UOE99899.1"/>
    <property type="molecule type" value="Genomic_DNA"/>
</dbReference>
<protein>
    <submittedName>
        <fullName evidence="2">Uncharacterized protein</fullName>
    </submittedName>
</protein>
<evidence type="ECO:0000313" key="3">
    <source>
        <dbReference type="Proteomes" id="UP000830116"/>
    </source>
</evidence>
<feature type="region of interest" description="Disordered" evidence="1">
    <location>
        <begin position="255"/>
        <end position="284"/>
    </location>
</feature>
<reference evidence="2" key="1">
    <citation type="submission" date="2022-03" db="EMBL/GenBank/DDBJ databases">
        <title>Genome Identification and Characterization of new species Bdellovibrio reynosense LBG001 sp. nov. from a Mexico soil sample.</title>
        <authorList>
            <person name="Camilli A."/>
            <person name="Ajao Y."/>
            <person name="Guo X."/>
        </authorList>
    </citation>
    <scope>NUCLEOTIDE SEQUENCE</scope>
    <source>
        <strain evidence="2">LBG001</strain>
    </source>
</reference>
<proteinExistence type="predicted"/>